<proteinExistence type="predicted"/>
<dbReference type="EMBL" id="HACA01032084">
    <property type="protein sequence ID" value="CDW49445.1"/>
    <property type="molecule type" value="Transcribed_RNA"/>
</dbReference>
<accession>A0A0K2VGF2</accession>
<protein>
    <submittedName>
        <fullName evidence="1">Uncharacterized protein</fullName>
    </submittedName>
</protein>
<name>A0A0K2VGF2_LEPSM</name>
<reference evidence="1" key="1">
    <citation type="submission" date="2014-05" db="EMBL/GenBank/DDBJ databases">
        <authorList>
            <person name="Chronopoulou M."/>
        </authorList>
    </citation>
    <scope>NUCLEOTIDE SEQUENCE</scope>
    <source>
        <tissue evidence="1">Whole organism</tissue>
    </source>
</reference>
<feature type="non-terminal residue" evidence="1">
    <location>
        <position position="1"/>
    </location>
</feature>
<dbReference type="AlphaFoldDB" id="A0A0K2VGF2"/>
<sequence length="40" mass="4692">GVLLKYLFFNSRRRCLTIDIPILTTESKFLVTFHAGYVEE</sequence>
<organism evidence="1">
    <name type="scientific">Lepeophtheirus salmonis</name>
    <name type="common">Salmon louse</name>
    <name type="synonym">Caligus salmonis</name>
    <dbReference type="NCBI Taxonomy" id="72036"/>
    <lineage>
        <taxon>Eukaryota</taxon>
        <taxon>Metazoa</taxon>
        <taxon>Ecdysozoa</taxon>
        <taxon>Arthropoda</taxon>
        <taxon>Crustacea</taxon>
        <taxon>Multicrustacea</taxon>
        <taxon>Hexanauplia</taxon>
        <taxon>Copepoda</taxon>
        <taxon>Siphonostomatoida</taxon>
        <taxon>Caligidae</taxon>
        <taxon>Lepeophtheirus</taxon>
    </lineage>
</organism>
<evidence type="ECO:0000313" key="1">
    <source>
        <dbReference type="EMBL" id="CDW49445.1"/>
    </source>
</evidence>